<protein>
    <submittedName>
        <fullName evidence="2">Exo-beta-D-glucosaminidase</fullName>
    </submittedName>
</protein>
<dbReference type="InterPro" id="IPR041351">
    <property type="entry name" value="Ig_GlcNase"/>
</dbReference>
<dbReference type="EMBL" id="CTEF01000003">
    <property type="protein sequence ID" value="CQD19371.1"/>
    <property type="molecule type" value="Genomic_DNA"/>
</dbReference>
<sequence>MTPLNTMPQTRLQVTAHRNDSSGGGASVQIRLHNPGRGIAFFERAEITTTHDGDEILPIEYSDNYVTVYPGETVEVTGTVTGSEPAANWVRVSGYNSAPTVVPIDQRARR</sequence>
<proteinExistence type="predicted"/>
<dbReference type="SUPFAM" id="SSF49303">
    <property type="entry name" value="beta-Galactosidase/glucuronidase domain"/>
    <property type="match status" value="1"/>
</dbReference>
<dbReference type="InterPro" id="IPR036156">
    <property type="entry name" value="Beta-gal/glucu_dom_sf"/>
</dbReference>
<dbReference type="Pfam" id="PF18368">
    <property type="entry name" value="Ig_GlcNase"/>
    <property type="match status" value="1"/>
</dbReference>
<reference evidence="2 3" key="1">
    <citation type="submission" date="2015-03" db="EMBL/GenBank/DDBJ databases">
        <authorList>
            <person name="Murphy D."/>
        </authorList>
    </citation>
    <scope>NUCLEOTIDE SEQUENCE [LARGE SCALE GENOMIC DNA]</scope>
    <source>
        <strain evidence="2 3">D16</strain>
    </source>
</reference>
<evidence type="ECO:0000313" key="3">
    <source>
        <dbReference type="Proteomes" id="UP000182227"/>
    </source>
</evidence>
<evidence type="ECO:0000313" key="2">
    <source>
        <dbReference type="EMBL" id="CQD19371.1"/>
    </source>
</evidence>
<organism evidence="2 3">
    <name type="scientific">Mycolicibacterium conceptionense</name>
    <dbReference type="NCBI Taxonomy" id="451644"/>
    <lineage>
        <taxon>Bacteria</taxon>
        <taxon>Bacillati</taxon>
        <taxon>Actinomycetota</taxon>
        <taxon>Actinomycetes</taxon>
        <taxon>Mycobacteriales</taxon>
        <taxon>Mycobacteriaceae</taxon>
        <taxon>Mycolicibacterium</taxon>
    </lineage>
</organism>
<dbReference type="Proteomes" id="UP000182227">
    <property type="component" value="Unassembled WGS sequence"/>
</dbReference>
<evidence type="ECO:0000259" key="1">
    <source>
        <dbReference type="Pfam" id="PF18368"/>
    </source>
</evidence>
<gene>
    <name evidence="2" type="primary">csxA_2</name>
    <name evidence="2" type="ORF">BN970_04379</name>
</gene>
<dbReference type="InterPro" id="IPR013783">
    <property type="entry name" value="Ig-like_fold"/>
</dbReference>
<accession>A0A0U1DMR6</accession>
<dbReference type="Gene3D" id="2.60.40.10">
    <property type="entry name" value="Immunoglobulins"/>
    <property type="match status" value="1"/>
</dbReference>
<name>A0A0U1DMR6_9MYCO</name>
<feature type="domain" description="Exo-beta-D-glucosaminidase Ig-fold" evidence="1">
    <location>
        <begin position="2"/>
        <end position="96"/>
    </location>
</feature>
<dbReference type="AlphaFoldDB" id="A0A0U1DMR6"/>
<dbReference type="GO" id="GO:0005975">
    <property type="term" value="P:carbohydrate metabolic process"/>
    <property type="evidence" value="ECO:0007669"/>
    <property type="project" value="UniProtKB-ARBA"/>
</dbReference>